<sequence length="61" mass="7511">MTDCQTPYEGMSIEDVVEIVDRGYRMPRPVNCPYAMYEMMMKYWNKHSEHRPCFEYLENFF</sequence>
<evidence type="ECO:0000313" key="5">
    <source>
        <dbReference type="Proteomes" id="UP000828390"/>
    </source>
</evidence>
<dbReference type="Gene3D" id="1.10.510.10">
    <property type="entry name" value="Transferase(Phosphotransferase) domain 1"/>
    <property type="match status" value="1"/>
</dbReference>
<feature type="domain" description="Serine-threonine/tyrosine-protein kinase catalytic" evidence="3">
    <location>
        <begin position="1"/>
        <end position="59"/>
    </location>
</feature>
<proteinExistence type="predicted"/>
<protein>
    <recommendedName>
        <fullName evidence="3">Serine-threonine/tyrosine-protein kinase catalytic domain-containing protein</fullName>
    </recommendedName>
</protein>
<accession>A0A9D4L0Y9</accession>
<evidence type="ECO:0000313" key="4">
    <source>
        <dbReference type="EMBL" id="KAH3849475.1"/>
    </source>
</evidence>
<dbReference type="InterPro" id="IPR050198">
    <property type="entry name" value="Non-receptor_tyrosine_kinases"/>
</dbReference>
<dbReference type="AlphaFoldDB" id="A0A9D4L0Y9"/>
<keyword evidence="2" id="KW-0067">ATP-binding</keyword>
<dbReference type="InterPro" id="IPR001245">
    <property type="entry name" value="Ser-Thr/Tyr_kinase_cat_dom"/>
</dbReference>
<dbReference type="InterPro" id="IPR011009">
    <property type="entry name" value="Kinase-like_dom_sf"/>
</dbReference>
<gene>
    <name evidence="4" type="ORF">DPMN_091878</name>
</gene>
<dbReference type="GO" id="GO:0004672">
    <property type="term" value="F:protein kinase activity"/>
    <property type="evidence" value="ECO:0007669"/>
    <property type="project" value="InterPro"/>
</dbReference>
<reference evidence="4" key="1">
    <citation type="journal article" date="2019" name="bioRxiv">
        <title>The Genome of the Zebra Mussel, Dreissena polymorpha: A Resource for Invasive Species Research.</title>
        <authorList>
            <person name="McCartney M.A."/>
            <person name="Auch B."/>
            <person name="Kono T."/>
            <person name="Mallez S."/>
            <person name="Zhang Y."/>
            <person name="Obille A."/>
            <person name="Becker A."/>
            <person name="Abrahante J.E."/>
            <person name="Garbe J."/>
            <person name="Badalamenti J.P."/>
            <person name="Herman A."/>
            <person name="Mangelson H."/>
            <person name="Liachko I."/>
            <person name="Sullivan S."/>
            <person name="Sone E.D."/>
            <person name="Koren S."/>
            <person name="Silverstein K.A.T."/>
            <person name="Beckman K.B."/>
            <person name="Gohl D.M."/>
        </authorList>
    </citation>
    <scope>NUCLEOTIDE SEQUENCE</scope>
    <source>
        <strain evidence="4">Duluth1</strain>
        <tissue evidence="4">Whole animal</tissue>
    </source>
</reference>
<keyword evidence="5" id="KW-1185">Reference proteome</keyword>
<comment type="caution">
    <text evidence="4">The sequence shown here is derived from an EMBL/GenBank/DDBJ whole genome shotgun (WGS) entry which is preliminary data.</text>
</comment>
<reference evidence="4" key="2">
    <citation type="submission" date="2020-11" db="EMBL/GenBank/DDBJ databases">
        <authorList>
            <person name="McCartney M.A."/>
            <person name="Auch B."/>
            <person name="Kono T."/>
            <person name="Mallez S."/>
            <person name="Becker A."/>
            <person name="Gohl D.M."/>
            <person name="Silverstein K.A.T."/>
            <person name="Koren S."/>
            <person name="Bechman K.B."/>
            <person name="Herman A."/>
            <person name="Abrahante J.E."/>
            <person name="Garbe J."/>
        </authorList>
    </citation>
    <scope>NUCLEOTIDE SEQUENCE</scope>
    <source>
        <strain evidence="4">Duluth1</strain>
        <tissue evidence="4">Whole animal</tissue>
    </source>
</reference>
<keyword evidence="1" id="KW-0547">Nucleotide-binding</keyword>
<evidence type="ECO:0000256" key="2">
    <source>
        <dbReference type="ARBA" id="ARBA00022840"/>
    </source>
</evidence>
<dbReference type="Pfam" id="PF07714">
    <property type="entry name" value="PK_Tyr_Ser-Thr"/>
    <property type="match status" value="1"/>
</dbReference>
<dbReference type="SUPFAM" id="SSF56112">
    <property type="entry name" value="Protein kinase-like (PK-like)"/>
    <property type="match status" value="1"/>
</dbReference>
<dbReference type="Proteomes" id="UP000828390">
    <property type="component" value="Unassembled WGS sequence"/>
</dbReference>
<name>A0A9D4L0Y9_DREPO</name>
<evidence type="ECO:0000256" key="1">
    <source>
        <dbReference type="ARBA" id="ARBA00022741"/>
    </source>
</evidence>
<evidence type="ECO:0000259" key="3">
    <source>
        <dbReference type="Pfam" id="PF07714"/>
    </source>
</evidence>
<organism evidence="4 5">
    <name type="scientific">Dreissena polymorpha</name>
    <name type="common">Zebra mussel</name>
    <name type="synonym">Mytilus polymorpha</name>
    <dbReference type="NCBI Taxonomy" id="45954"/>
    <lineage>
        <taxon>Eukaryota</taxon>
        <taxon>Metazoa</taxon>
        <taxon>Spiralia</taxon>
        <taxon>Lophotrochozoa</taxon>
        <taxon>Mollusca</taxon>
        <taxon>Bivalvia</taxon>
        <taxon>Autobranchia</taxon>
        <taxon>Heteroconchia</taxon>
        <taxon>Euheterodonta</taxon>
        <taxon>Imparidentia</taxon>
        <taxon>Neoheterodontei</taxon>
        <taxon>Myida</taxon>
        <taxon>Dreissenoidea</taxon>
        <taxon>Dreissenidae</taxon>
        <taxon>Dreissena</taxon>
    </lineage>
</organism>
<dbReference type="EMBL" id="JAIWYP010000003">
    <property type="protein sequence ID" value="KAH3849475.1"/>
    <property type="molecule type" value="Genomic_DNA"/>
</dbReference>
<dbReference type="PANTHER" id="PTHR24418">
    <property type="entry name" value="TYROSINE-PROTEIN KINASE"/>
    <property type="match status" value="1"/>
</dbReference>
<dbReference type="GO" id="GO:0005524">
    <property type="term" value="F:ATP binding"/>
    <property type="evidence" value="ECO:0007669"/>
    <property type="project" value="UniProtKB-KW"/>
</dbReference>